<keyword evidence="1" id="KW-0472">Membrane</keyword>
<evidence type="ECO:0000313" key="2">
    <source>
        <dbReference type="EMBL" id="MDQ0168735.1"/>
    </source>
</evidence>
<name>A0ABT9W7B4_9BACL</name>
<accession>A0ABT9W7B4</accession>
<evidence type="ECO:0000256" key="1">
    <source>
        <dbReference type="SAM" id="Phobius"/>
    </source>
</evidence>
<feature type="transmembrane region" description="Helical" evidence="1">
    <location>
        <begin position="6"/>
        <end position="31"/>
    </location>
</feature>
<keyword evidence="3" id="KW-1185">Reference proteome</keyword>
<dbReference type="EMBL" id="JAUSTI010000001">
    <property type="protein sequence ID" value="MDQ0168735.1"/>
    <property type="molecule type" value="Genomic_DNA"/>
</dbReference>
<proteinExistence type="predicted"/>
<comment type="caution">
    <text evidence="2">The sequence shown here is derived from an EMBL/GenBank/DDBJ whole genome shotgun (WGS) entry which is preliminary data.</text>
</comment>
<keyword evidence="1" id="KW-0812">Transmembrane</keyword>
<keyword evidence="1" id="KW-1133">Transmembrane helix</keyword>
<reference evidence="2 3" key="1">
    <citation type="submission" date="2023-07" db="EMBL/GenBank/DDBJ databases">
        <title>Sorghum-associated microbial communities from plants grown in Nebraska, USA.</title>
        <authorList>
            <person name="Schachtman D."/>
        </authorList>
    </citation>
    <scope>NUCLEOTIDE SEQUENCE [LARGE SCALE GENOMIC DNA]</scope>
    <source>
        <strain evidence="2 3">DS1314</strain>
    </source>
</reference>
<gene>
    <name evidence="2" type="ORF">J2T19_000172</name>
</gene>
<dbReference type="RefSeq" id="WP_307211979.1">
    <property type="nucleotide sequence ID" value="NZ_JAUSTI010000001.1"/>
</dbReference>
<dbReference type="Proteomes" id="UP001233836">
    <property type="component" value="Unassembled WGS sequence"/>
</dbReference>
<sequence length="44" mass="4772">MSINGDFLGFAAMILAGGISLSLCVHGFNVVTIHKHYHRKDDAN</sequence>
<evidence type="ECO:0000313" key="3">
    <source>
        <dbReference type="Proteomes" id="UP001233836"/>
    </source>
</evidence>
<organism evidence="2 3">
    <name type="scientific">Paenibacillus tundrae</name>
    <dbReference type="NCBI Taxonomy" id="528187"/>
    <lineage>
        <taxon>Bacteria</taxon>
        <taxon>Bacillati</taxon>
        <taxon>Bacillota</taxon>
        <taxon>Bacilli</taxon>
        <taxon>Bacillales</taxon>
        <taxon>Paenibacillaceae</taxon>
        <taxon>Paenibacillus</taxon>
    </lineage>
</organism>
<protein>
    <submittedName>
        <fullName evidence="2">Uncharacterized protein</fullName>
    </submittedName>
</protein>